<evidence type="ECO:0000256" key="3">
    <source>
        <dbReference type="SAM" id="Phobius"/>
    </source>
</evidence>
<keyword evidence="3" id="KW-0812">Transmembrane</keyword>
<organism evidence="5 6">
    <name type="scientific">Paenibacillus xerothermodurans</name>
    <dbReference type="NCBI Taxonomy" id="1977292"/>
    <lineage>
        <taxon>Bacteria</taxon>
        <taxon>Bacillati</taxon>
        <taxon>Bacillota</taxon>
        <taxon>Bacilli</taxon>
        <taxon>Bacillales</taxon>
        <taxon>Paenibacillaceae</taxon>
        <taxon>Paenibacillus</taxon>
    </lineage>
</organism>
<comment type="similarity">
    <text evidence="1">Belongs to the zinc-associated anti-sigma factor (ZAS) superfamily. Anti-sigma-W factor family.</text>
</comment>
<dbReference type="AlphaFoldDB" id="A0A2W1N931"/>
<keyword evidence="6" id="KW-1185">Reference proteome</keyword>
<dbReference type="Pfam" id="PF13490">
    <property type="entry name" value="zf-HC2"/>
    <property type="match status" value="1"/>
</dbReference>
<proteinExistence type="inferred from homology"/>
<dbReference type="InterPro" id="IPR041916">
    <property type="entry name" value="Anti_sigma_zinc_sf"/>
</dbReference>
<dbReference type="InterPro" id="IPR027383">
    <property type="entry name" value="Znf_put"/>
</dbReference>
<dbReference type="OrthoDB" id="6194834at2"/>
<protein>
    <recommendedName>
        <fullName evidence="2">Anti-sigma-W factor RsiW</fullName>
    </recommendedName>
</protein>
<keyword evidence="3" id="KW-0472">Membrane</keyword>
<gene>
    <name evidence="5" type="ORF">CBW46_017045</name>
</gene>
<evidence type="ECO:0000259" key="4">
    <source>
        <dbReference type="Pfam" id="PF13490"/>
    </source>
</evidence>
<dbReference type="Proteomes" id="UP000214746">
    <property type="component" value="Unassembled WGS sequence"/>
</dbReference>
<dbReference type="Gene3D" id="1.10.10.1320">
    <property type="entry name" value="Anti-sigma factor, zinc-finger domain"/>
    <property type="match status" value="1"/>
</dbReference>
<dbReference type="EMBL" id="NHRJ02000014">
    <property type="protein sequence ID" value="PZE19651.1"/>
    <property type="molecule type" value="Genomic_DNA"/>
</dbReference>
<evidence type="ECO:0000313" key="5">
    <source>
        <dbReference type="EMBL" id="PZE19651.1"/>
    </source>
</evidence>
<sequence length="120" mass="13704">MISLVVLHTIWRWDALKNQCEIIQDLLPRYIDGAVHPYTKTFVSTHLSECHVCNKYVQHIKDLSSYHSKGKLPAAASVSFDAKEFARTVRMWKVRAAIAGISILSVILSIVWYIATIEFE</sequence>
<evidence type="ECO:0000256" key="2">
    <source>
        <dbReference type="ARBA" id="ARBA00024438"/>
    </source>
</evidence>
<feature type="domain" description="Putative zinc-finger" evidence="4">
    <location>
        <begin position="20"/>
        <end position="53"/>
    </location>
</feature>
<name>A0A2W1N931_PAEXE</name>
<comment type="caution">
    <text evidence="5">The sequence shown here is derived from an EMBL/GenBank/DDBJ whole genome shotgun (WGS) entry which is preliminary data.</text>
</comment>
<feature type="transmembrane region" description="Helical" evidence="3">
    <location>
        <begin position="96"/>
        <end position="115"/>
    </location>
</feature>
<reference evidence="5" key="1">
    <citation type="submission" date="2018-06" db="EMBL/GenBank/DDBJ databases">
        <title>Paenibacillus xerothermodurans sp. nov. an extremely dry heat resistant spore forming bacterium isolated from the soil of Cape Canaveral, Florida.</title>
        <authorList>
            <person name="Seuylemezian A."/>
            <person name="Kaur N."/>
            <person name="Patil P."/>
            <person name="Patil P."/>
            <person name="Mayilraj S."/>
            <person name="Vaishampayan P."/>
        </authorList>
    </citation>
    <scope>NUCLEOTIDE SEQUENCE [LARGE SCALE GENOMIC DNA]</scope>
    <source>
        <strain evidence="5">ATCC 27380</strain>
    </source>
</reference>
<keyword evidence="3" id="KW-1133">Transmembrane helix</keyword>
<accession>A0A2W1N931</accession>
<evidence type="ECO:0000313" key="6">
    <source>
        <dbReference type="Proteomes" id="UP000214746"/>
    </source>
</evidence>
<evidence type="ECO:0000256" key="1">
    <source>
        <dbReference type="ARBA" id="ARBA00024353"/>
    </source>
</evidence>